<dbReference type="Pfam" id="PF03943">
    <property type="entry name" value="TAP_C"/>
    <property type="match status" value="1"/>
</dbReference>
<dbReference type="InterPro" id="IPR005637">
    <property type="entry name" value="TAP_C_dom"/>
</dbReference>
<dbReference type="EMBL" id="KK853081">
    <property type="protein sequence ID" value="KDR11679.1"/>
    <property type="molecule type" value="Genomic_DNA"/>
</dbReference>
<dbReference type="Gene3D" id="1.10.8.10">
    <property type="entry name" value="DNA helicase RuvA subunit, C-terminal domain"/>
    <property type="match status" value="1"/>
</dbReference>
<accession>A0A067QPT6</accession>
<dbReference type="PROSITE" id="PS51281">
    <property type="entry name" value="TAP_C"/>
    <property type="match status" value="1"/>
</dbReference>
<sequence>MNLFFAAADFKVYLQKLFAMVIRRWKDTIRQDPWDTGLSFWLLPTTPPTSVLAATSRQVKLIDDGMKQRMVEGLAAETGMNKQWARKCLDECNWDNTSRSFY</sequence>
<evidence type="ECO:0000313" key="2">
    <source>
        <dbReference type="EMBL" id="KDR11679.1"/>
    </source>
</evidence>
<dbReference type="SUPFAM" id="SSF46934">
    <property type="entry name" value="UBA-like"/>
    <property type="match status" value="1"/>
</dbReference>
<dbReference type="Proteomes" id="UP000027135">
    <property type="component" value="Unassembled WGS sequence"/>
</dbReference>
<organism evidence="2 3">
    <name type="scientific">Zootermopsis nevadensis</name>
    <name type="common">Dampwood termite</name>
    <dbReference type="NCBI Taxonomy" id="136037"/>
    <lineage>
        <taxon>Eukaryota</taxon>
        <taxon>Metazoa</taxon>
        <taxon>Ecdysozoa</taxon>
        <taxon>Arthropoda</taxon>
        <taxon>Hexapoda</taxon>
        <taxon>Insecta</taxon>
        <taxon>Pterygota</taxon>
        <taxon>Neoptera</taxon>
        <taxon>Polyneoptera</taxon>
        <taxon>Dictyoptera</taxon>
        <taxon>Blattodea</taxon>
        <taxon>Blattoidea</taxon>
        <taxon>Termitoidae</taxon>
        <taxon>Termopsidae</taxon>
        <taxon>Zootermopsis</taxon>
    </lineage>
</organism>
<dbReference type="InterPro" id="IPR009060">
    <property type="entry name" value="UBA-like_sf"/>
</dbReference>
<keyword evidence="3" id="KW-1185">Reference proteome</keyword>
<dbReference type="AlphaFoldDB" id="A0A067QPT6"/>
<dbReference type="GO" id="GO:0005634">
    <property type="term" value="C:nucleus"/>
    <property type="evidence" value="ECO:0007669"/>
    <property type="project" value="InterPro"/>
</dbReference>
<evidence type="ECO:0000313" key="3">
    <source>
        <dbReference type="Proteomes" id="UP000027135"/>
    </source>
</evidence>
<gene>
    <name evidence="2" type="ORF">L798_14562</name>
</gene>
<dbReference type="GO" id="GO:0051028">
    <property type="term" value="P:mRNA transport"/>
    <property type="evidence" value="ECO:0007669"/>
    <property type="project" value="InterPro"/>
</dbReference>
<protein>
    <recommendedName>
        <fullName evidence="1">TAP-C domain-containing protein</fullName>
    </recommendedName>
</protein>
<reference evidence="2 3" key="1">
    <citation type="journal article" date="2014" name="Nat. Commun.">
        <title>Molecular traces of alternative social organization in a termite genome.</title>
        <authorList>
            <person name="Terrapon N."/>
            <person name="Li C."/>
            <person name="Robertson H.M."/>
            <person name="Ji L."/>
            <person name="Meng X."/>
            <person name="Booth W."/>
            <person name="Chen Z."/>
            <person name="Childers C.P."/>
            <person name="Glastad K.M."/>
            <person name="Gokhale K."/>
            <person name="Gowin J."/>
            <person name="Gronenberg W."/>
            <person name="Hermansen R.A."/>
            <person name="Hu H."/>
            <person name="Hunt B.G."/>
            <person name="Huylmans A.K."/>
            <person name="Khalil S.M."/>
            <person name="Mitchell R.D."/>
            <person name="Munoz-Torres M.C."/>
            <person name="Mustard J.A."/>
            <person name="Pan H."/>
            <person name="Reese J.T."/>
            <person name="Scharf M.E."/>
            <person name="Sun F."/>
            <person name="Vogel H."/>
            <person name="Xiao J."/>
            <person name="Yang W."/>
            <person name="Yang Z."/>
            <person name="Yang Z."/>
            <person name="Zhou J."/>
            <person name="Zhu J."/>
            <person name="Brent C.S."/>
            <person name="Elsik C.G."/>
            <person name="Goodisman M.A."/>
            <person name="Liberles D.A."/>
            <person name="Roe R.M."/>
            <person name="Vargo E.L."/>
            <person name="Vilcinskas A."/>
            <person name="Wang J."/>
            <person name="Bornberg-Bauer E."/>
            <person name="Korb J."/>
            <person name="Zhang G."/>
            <person name="Liebig J."/>
        </authorList>
    </citation>
    <scope>NUCLEOTIDE SEQUENCE [LARGE SCALE GENOMIC DNA]</scope>
    <source>
        <tissue evidence="2">Whole organism</tissue>
    </source>
</reference>
<name>A0A067QPT6_ZOONE</name>
<dbReference type="InParanoid" id="A0A067QPT6"/>
<proteinExistence type="predicted"/>
<evidence type="ECO:0000259" key="1">
    <source>
        <dbReference type="PROSITE" id="PS51281"/>
    </source>
</evidence>
<feature type="domain" description="TAP-C" evidence="1">
    <location>
        <begin position="65"/>
        <end position="102"/>
    </location>
</feature>